<feature type="compositionally biased region" description="Basic and acidic residues" evidence="1">
    <location>
        <begin position="165"/>
        <end position="177"/>
    </location>
</feature>
<organism evidence="2 3">
    <name type="scientific">Colletotrichum gloeosporioides</name>
    <name type="common">Anthracnose fungus</name>
    <name type="synonym">Glomerella cingulata</name>
    <dbReference type="NCBI Taxonomy" id="474922"/>
    <lineage>
        <taxon>Eukaryota</taxon>
        <taxon>Fungi</taxon>
        <taxon>Dikarya</taxon>
        <taxon>Ascomycota</taxon>
        <taxon>Pezizomycotina</taxon>
        <taxon>Sordariomycetes</taxon>
        <taxon>Hypocreomycetidae</taxon>
        <taxon>Glomerellales</taxon>
        <taxon>Glomerellaceae</taxon>
        <taxon>Colletotrichum</taxon>
        <taxon>Colletotrichum gloeosporioides species complex</taxon>
    </lineage>
</organism>
<feature type="region of interest" description="Disordered" evidence="1">
    <location>
        <begin position="120"/>
        <end position="190"/>
    </location>
</feature>
<keyword evidence="3" id="KW-1185">Reference proteome</keyword>
<proteinExistence type="predicted"/>
<dbReference type="Proteomes" id="UP000613401">
    <property type="component" value="Unassembled WGS sequence"/>
</dbReference>
<feature type="region of interest" description="Disordered" evidence="1">
    <location>
        <begin position="79"/>
        <end position="98"/>
    </location>
</feature>
<evidence type="ECO:0000313" key="2">
    <source>
        <dbReference type="EMBL" id="KAF3811682.1"/>
    </source>
</evidence>
<name>A0A8H4FRG0_COLGL</name>
<sequence length="544" mass="61046">MPTPTNQTAIPSVTALRTQLGYGDAKKEKFTDFKNAMLSSRDVFVSDGGLNGKDLIDWKSRDQQNALSKMVQAFLDRDGNPQRFWPDDGALDTTKPKFSTDQNRIKDILRQLFWRLNLQDHRNNKNRNPLSKGNDIGKGSQPGLHSSDPIDVESHEDENPPGLRSARERSHTLRVDEGPNESELADDASSYSVISRDPYLVPQSPDLGAQAPVQLAPFAEMTPSTKRAREVDSPSARSESSAKRGRKSSTQIVNRSSTRHRKTRREPEWATPEQYWAAGESPECPSSLGSAGNNLGVSVDATVAIVTSSLRRTIEDVPQEDPVTDFIDEWTMQQNADTDAIPTTEDVPKHRTMTPIATEGEDAAEKPDAVSDVSRVHPSTTKTFTCEAAVPEETAAKAGFQPNGSAESNKVDPKAIVAQPKFTYTIMTHYPKYRERYWKPKSGFRQKTLSELLTEFPAWVQLSDVEAFQFLMETSNTEVDDIIELEQEEKFEEMKTKFEKAIRMEIARTASSDQVQVKISIDVRTGRDPKEEEMDIENIRFSWF</sequence>
<reference evidence="2" key="1">
    <citation type="journal article" date="2020" name="Phytopathology">
        <title>Genome sequence and comparative analysis of Colletotrichum gloeosporioides isolated from Liriodendron leaves.</title>
        <authorList>
            <person name="Fu F.F."/>
            <person name="Hao Z."/>
            <person name="Wang P."/>
            <person name="Lu Y."/>
            <person name="Xue L.J."/>
            <person name="Wei G."/>
            <person name="Tian Y."/>
            <person name="Baishi H."/>
            <person name="Xu H."/>
            <person name="Shi J."/>
            <person name="Cheng T."/>
            <person name="Wang G."/>
            <person name="Yi Y."/>
            <person name="Chen J."/>
        </authorList>
    </citation>
    <scope>NUCLEOTIDE SEQUENCE</scope>
    <source>
        <strain evidence="2">Lc1</strain>
    </source>
</reference>
<evidence type="ECO:0000256" key="1">
    <source>
        <dbReference type="SAM" id="MobiDB-lite"/>
    </source>
</evidence>
<gene>
    <name evidence="2" type="ORF">GCG54_00014429</name>
</gene>
<dbReference type="RefSeq" id="XP_045270841.1">
    <property type="nucleotide sequence ID" value="XM_045414263.1"/>
</dbReference>
<accession>A0A8H4FRG0</accession>
<dbReference type="EMBL" id="WVTB01000006">
    <property type="protein sequence ID" value="KAF3811682.1"/>
    <property type="molecule type" value="Genomic_DNA"/>
</dbReference>
<protein>
    <submittedName>
        <fullName evidence="2">Uncharacterized protein</fullName>
    </submittedName>
</protein>
<feature type="region of interest" description="Disordered" evidence="1">
    <location>
        <begin position="217"/>
        <end position="282"/>
    </location>
</feature>
<reference evidence="2" key="2">
    <citation type="submission" date="2020-03" db="EMBL/GenBank/DDBJ databases">
        <authorList>
            <person name="Fu F.-F."/>
            <person name="Chen J."/>
        </authorList>
    </citation>
    <scope>NUCLEOTIDE SEQUENCE</scope>
    <source>
        <strain evidence="2">Lc1</strain>
    </source>
</reference>
<dbReference type="AlphaFoldDB" id="A0A8H4FRG0"/>
<dbReference type="GeneID" id="69021542"/>
<comment type="caution">
    <text evidence="2">The sequence shown here is derived from an EMBL/GenBank/DDBJ whole genome shotgun (WGS) entry which is preliminary data.</text>
</comment>
<evidence type="ECO:0000313" key="3">
    <source>
        <dbReference type="Proteomes" id="UP000613401"/>
    </source>
</evidence>